<protein>
    <submittedName>
        <fullName evidence="2">Uncharacterized protein</fullName>
    </submittedName>
</protein>
<comment type="caution">
    <text evidence="2">The sequence shown here is derived from an EMBL/GenBank/DDBJ whole genome shotgun (WGS) entry which is preliminary data.</text>
</comment>
<organism evidence="2 3">
    <name type="scientific">Eumeta variegata</name>
    <name type="common">Bagworm moth</name>
    <name type="synonym">Eumeta japonica</name>
    <dbReference type="NCBI Taxonomy" id="151549"/>
    <lineage>
        <taxon>Eukaryota</taxon>
        <taxon>Metazoa</taxon>
        <taxon>Ecdysozoa</taxon>
        <taxon>Arthropoda</taxon>
        <taxon>Hexapoda</taxon>
        <taxon>Insecta</taxon>
        <taxon>Pterygota</taxon>
        <taxon>Neoptera</taxon>
        <taxon>Endopterygota</taxon>
        <taxon>Lepidoptera</taxon>
        <taxon>Glossata</taxon>
        <taxon>Ditrysia</taxon>
        <taxon>Tineoidea</taxon>
        <taxon>Psychidae</taxon>
        <taxon>Oiketicinae</taxon>
        <taxon>Eumeta</taxon>
    </lineage>
</organism>
<dbReference type="AlphaFoldDB" id="A0A4C1UKL9"/>
<gene>
    <name evidence="2" type="ORF">EVAR_86014_1</name>
</gene>
<keyword evidence="3" id="KW-1185">Reference proteome</keyword>
<evidence type="ECO:0000313" key="2">
    <source>
        <dbReference type="EMBL" id="GBP26512.1"/>
    </source>
</evidence>
<dbReference type="Proteomes" id="UP000299102">
    <property type="component" value="Unassembled WGS sequence"/>
</dbReference>
<proteinExistence type="predicted"/>
<sequence>MLLKLHHTHGIDLLQVDPGFGIVYGPCLPFDHDLLRKFLLQNKTKAVNYKGDIAYGLLSQFVIGINNVQERELSPTSARDRNHLQDRAEIKSGFPLNLKHMKGTVTGIGALIGTEFETVTGTNAGTDIGTRIEHGNSGVTSGTEQAKGKASTRARA</sequence>
<dbReference type="EMBL" id="BGZK01000181">
    <property type="protein sequence ID" value="GBP26512.1"/>
    <property type="molecule type" value="Genomic_DNA"/>
</dbReference>
<accession>A0A4C1UKL9</accession>
<feature type="region of interest" description="Disordered" evidence="1">
    <location>
        <begin position="125"/>
        <end position="156"/>
    </location>
</feature>
<reference evidence="2 3" key="1">
    <citation type="journal article" date="2019" name="Commun. Biol.">
        <title>The bagworm genome reveals a unique fibroin gene that provides high tensile strength.</title>
        <authorList>
            <person name="Kono N."/>
            <person name="Nakamura H."/>
            <person name="Ohtoshi R."/>
            <person name="Tomita M."/>
            <person name="Numata K."/>
            <person name="Arakawa K."/>
        </authorList>
    </citation>
    <scope>NUCLEOTIDE SEQUENCE [LARGE SCALE GENOMIC DNA]</scope>
</reference>
<evidence type="ECO:0000313" key="3">
    <source>
        <dbReference type="Proteomes" id="UP000299102"/>
    </source>
</evidence>
<name>A0A4C1UKL9_EUMVA</name>
<evidence type="ECO:0000256" key="1">
    <source>
        <dbReference type="SAM" id="MobiDB-lite"/>
    </source>
</evidence>